<reference evidence="1 2" key="1">
    <citation type="submission" date="2020-02" db="EMBL/GenBank/DDBJ databases">
        <title>Aliifodinibius halophilus 2W32, complete genome.</title>
        <authorList>
            <person name="Li Y."/>
            <person name="Wu S."/>
        </authorList>
    </citation>
    <scope>NUCLEOTIDE SEQUENCE [LARGE SCALE GENOMIC DNA]</scope>
    <source>
        <strain evidence="1 2">2W32</strain>
    </source>
</reference>
<dbReference type="RefSeq" id="WP_165266533.1">
    <property type="nucleotide sequence ID" value="NZ_JAALLS010000004.1"/>
</dbReference>
<dbReference type="PROSITE" id="PS51257">
    <property type="entry name" value="PROKAR_LIPOPROTEIN"/>
    <property type="match status" value="1"/>
</dbReference>
<evidence type="ECO:0000313" key="2">
    <source>
        <dbReference type="Proteomes" id="UP000479132"/>
    </source>
</evidence>
<dbReference type="EMBL" id="JAALLS010000004">
    <property type="protein sequence ID" value="NGP87612.1"/>
    <property type="molecule type" value="Genomic_DNA"/>
</dbReference>
<comment type="caution">
    <text evidence="1">The sequence shown here is derived from an EMBL/GenBank/DDBJ whole genome shotgun (WGS) entry which is preliminary data.</text>
</comment>
<keyword evidence="2" id="KW-1185">Reference proteome</keyword>
<dbReference type="AlphaFoldDB" id="A0A6M1TBD5"/>
<sequence length="154" mass="16534">MKYYLLCVVFGMLLITGCKDSGTDAGNEGELMESLGVRVVNTGSGDLEVKTDGEASIDFCYENSGCEELSGGSFHTIFEGQSSEIDYSSPDKKAVGVKVSFHVTKGSGKTEIVEGRTYRDDAGFLEFEEGEVLHTASSFKEGDIVTFEYGDTGS</sequence>
<gene>
    <name evidence="1" type="ORF">G3569_04540</name>
</gene>
<organism evidence="1 2">
    <name type="scientific">Fodinibius halophilus</name>
    <dbReference type="NCBI Taxonomy" id="1736908"/>
    <lineage>
        <taxon>Bacteria</taxon>
        <taxon>Pseudomonadati</taxon>
        <taxon>Balneolota</taxon>
        <taxon>Balneolia</taxon>
        <taxon>Balneolales</taxon>
        <taxon>Balneolaceae</taxon>
        <taxon>Fodinibius</taxon>
    </lineage>
</organism>
<proteinExistence type="predicted"/>
<name>A0A6M1TBD5_9BACT</name>
<dbReference type="Proteomes" id="UP000479132">
    <property type="component" value="Unassembled WGS sequence"/>
</dbReference>
<accession>A0A6M1TBD5</accession>
<evidence type="ECO:0000313" key="1">
    <source>
        <dbReference type="EMBL" id="NGP87612.1"/>
    </source>
</evidence>
<protein>
    <submittedName>
        <fullName evidence="1">Uncharacterized protein</fullName>
    </submittedName>
</protein>